<evidence type="ECO:0000313" key="2">
    <source>
        <dbReference type="EMBL" id="OUL56466.1"/>
    </source>
</evidence>
<evidence type="ECO:0000259" key="1">
    <source>
        <dbReference type="Pfam" id="PF00501"/>
    </source>
</evidence>
<dbReference type="OrthoDB" id="9787658at2"/>
<dbReference type="PANTHER" id="PTHR45398:SF1">
    <property type="entry name" value="ENZYME, PUTATIVE (JCVI)-RELATED"/>
    <property type="match status" value="1"/>
</dbReference>
<organism evidence="2 3">
    <name type="scientific">Pseudoalteromonas ulvae</name>
    <dbReference type="NCBI Taxonomy" id="107327"/>
    <lineage>
        <taxon>Bacteria</taxon>
        <taxon>Pseudomonadati</taxon>
        <taxon>Pseudomonadota</taxon>
        <taxon>Gammaproteobacteria</taxon>
        <taxon>Alteromonadales</taxon>
        <taxon>Pseudoalteromonadaceae</taxon>
        <taxon>Pseudoalteromonas</taxon>
    </lineage>
</organism>
<gene>
    <name evidence="2" type="ORF">B1199_17545</name>
</gene>
<dbReference type="InterPro" id="IPR045851">
    <property type="entry name" value="AMP-bd_C_sf"/>
</dbReference>
<name>A0A244CLS6_PSEDV</name>
<proteinExistence type="predicted"/>
<sequence length="466" mass="52307">MVQTARAVMIHPQLLQQPQLFYRADNSHLCGREFATQVKQLSAQLEQYCHQHQIKQVLLYHPDSVQFSLWLLALLTANIDIVLPANGQPQSIKDASEQCDALVGHFENLAIKRDITQVIPHVIIPSAALFTNWQWPDKCCQSQLTFFTSGSQGAAKAINKAWWQLNLEVDTLAQTFSLNQASTVLSTVSHQHIYGLLFKLLWPLKAGATIVSTLFDYPEQLAQACAEHHEITLIASPAYLSRLAQDDVLAHYAKNLEHVFSSGGPLSDTVAYQLAENWHLPITQVYGSTETGGIAYRRLTERQSTAWQPFNGMSLSNVAGTQQMCLNSAYLPDKDILLDDLGLVHQNGQFELLGRIDRTIKLEEKRVNLDAVERHIASLAQVSEVKIIVLQGARRCLGCVIQLAANVQLPSSNVQKRELNQMIKSHLLLHFESVCLPRKFRYLTHMPYNSQGKLVLSQLEKLFESA</sequence>
<comment type="caution">
    <text evidence="2">The sequence shown here is derived from an EMBL/GenBank/DDBJ whole genome shotgun (WGS) entry which is preliminary data.</text>
</comment>
<dbReference type="AlphaFoldDB" id="A0A244CLS6"/>
<dbReference type="Pfam" id="PF00501">
    <property type="entry name" value="AMP-binding"/>
    <property type="match status" value="1"/>
</dbReference>
<reference evidence="2 3" key="1">
    <citation type="submission" date="2017-02" db="EMBL/GenBank/DDBJ databases">
        <title>Pseudoalteromonas ulvae TC14 Genome.</title>
        <authorList>
            <person name="Molmeret M."/>
        </authorList>
    </citation>
    <scope>NUCLEOTIDE SEQUENCE [LARGE SCALE GENOMIC DNA]</scope>
    <source>
        <strain evidence="2">TC14</strain>
    </source>
</reference>
<dbReference type="Gene3D" id="3.40.50.12780">
    <property type="entry name" value="N-terminal domain of ligase-like"/>
    <property type="match status" value="1"/>
</dbReference>
<keyword evidence="3" id="KW-1185">Reference proteome</keyword>
<dbReference type="Gene3D" id="3.30.300.30">
    <property type="match status" value="1"/>
</dbReference>
<dbReference type="EMBL" id="MWPV01000006">
    <property type="protein sequence ID" value="OUL56466.1"/>
    <property type="molecule type" value="Genomic_DNA"/>
</dbReference>
<dbReference type="InterPro" id="IPR042099">
    <property type="entry name" value="ANL_N_sf"/>
</dbReference>
<feature type="domain" description="AMP-dependent synthetase/ligase" evidence="1">
    <location>
        <begin position="25"/>
        <end position="306"/>
    </location>
</feature>
<dbReference type="PANTHER" id="PTHR45398">
    <property type="match status" value="1"/>
</dbReference>
<dbReference type="SUPFAM" id="SSF56801">
    <property type="entry name" value="Acetyl-CoA synthetase-like"/>
    <property type="match status" value="1"/>
</dbReference>
<protein>
    <recommendedName>
        <fullName evidence="1">AMP-dependent synthetase/ligase domain-containing protein</fullName>
    </recommendedName>
</protein>
<dbReference type="InterPro" id="IPR000873">
    <property type="entry name" value="AMP-dep_synth/lig_dom"/>
</dbReference>
<evidence type="ECO:0000313" key="3">
    <source>
        <dbReference type="Proteomes" id="UP000194841"/>
    </source>
</evidence>
<accession>A0A244CLS6</accession>
<dbReference type="Proteomes" id="UP000194841">
    <property type="component" value="Unassembled WGS sequence"/>
</dbReference>